<name>A0A915BX71_PARUN</name>
<keyword evidence="1" id="KW-1185">Reference proteome</keyword>
<organism evidence="1 2">
    <name type="scientific">Parascaris univalens</name>
    <name type="common">Nematode worm</name>
    <dbReference type="NCBI Taxonomy" id="6257"/>
    <lineage>
        <taxon>Eukaryota</taxon>
        <taxon>Metazoa</taxon>
        <taxon>Ecdysozoa</taxon>
        <taxon>Nematoda</taxon>
        <taxon>Chromadorea</taxon>
        <taxon>Rhabditida</taxon>
        <taxon>Spirurina</taxon>
        <taxon>Ascaridomorpha</taxon>
        <taxon>Ascaridoidea</taxon>
        <taxon>Ascarididae</taxon>
        <taxon>Parascaris</taxon>
    </lineage>
</organism>
<evidence type="ECO:0000313" key="1">
    <source>
        <dbReference type="Proteomes" id="UP000887569"/>
    </source>
</evidence>
<dbReference type="WBParaSite" id="PgR067_g001_t05">
    <property type="protein sequence ID" value="PgR067_g001_t05"/>
    <property type="gene ID" value="PgR067_g001"/>
</dbReference>
<accession>A0A915BX71</accession>
<reference evidence="2" key="1">
    <citation type="submission" date="2022-11" db="UniProtKB">
        <authorList>
            <consortium name="WormBaseParasite"/>
        </authorList>
    </citation>
    <scope>IDENTIFICATION</scope>
</reference>
<protein>
    <submittedName>
        <fullName evidence="2">SOCS box domain-containing protein</fullName>
    </submittedName>
</protein>
<proteinExistence type="predicted"/>
<evidence type="ECO:0000313" key="2">
    <source>
        <dbReference type="WBParaSite" id="PgR067_g001_t05"/>
    </source>
</evidence>
<dbReference type="AlphaFoldDB" id="A0A915BX71"/>
<sequence length="36" mass="4024">PEMISDGTKSSELMSLHLSKRLKLRRRLSGINNASP</sequence>
<dbReference type="Proteomes" id="UP000887569">
    <property type="component" value="Unplaced"/>
</dbReference>